<comment type="caution">
    <text evidence="2">The sequence shown here is derived from an EMBL/GenBank/DDBJ whole genome shotgun (WGS) entry which is preliminary data.</text>
</comment>
<accession>A0A9P9KWI0</accession>
<evidence type="ECO:0000313" key="3">
    <source>
        <dbReference type="Proteomes" id="UP000720189"/>
    </source>
</evidence>
<protein>
    <submittedName>
        <fullName evidence="2">Uncharacterized protein</fullName>
    </submittedName>
</protein>
<sequence>MPQEMRVIVITSSPPVHLVLSFNGKPEISANTVCPDWTFLSLYTITNHQSPITNHQSPITNHQSPITNHQSPITNHQSPITNHQSPITNHQSPITNHQSPITNHQSPITNHQSPITKNWYDFWKIDRTKCLTSQPFVSRKE</sequence>
<dbReference type="Gene3D" id="1.20.5.340">
    <property type="match status" value="1"/>
</dbReference>
<evidence type="ECO:0000256" key="1">
    <source>
        <dbReference type="SAM" id="MobiDB-lite"/>
    </source>
</evidence>
<dbReference type="OrthoDB" id="8943665at2759"/>
<dbReference type="RefSeq" id="XP_046056495.1">
    <property type="nucleotide sequence ID" value="XM_046185136.1"/>
</dbReference>
<gene>
    <name evidence="2" type="ORF">BKA55DRAFT_20705</name>
</gene>
<name>A0A9P9KWI0_FUSRE</name>
<proteinExistence type="predicted"/>
<dbReference type="EMBL" id="JAGMUX010000001">
    <property type="protein sequence ID" value="KAH7269727.1"/>
    <property type="molecule type" value="Genomic_DNA"/>
</dbReference>
<dbReference type="GeneID" id="70215090"/>
<keyword evidence="3" id="KW-1185">Reference proteome</keyword>
<dbReference type="AlphaFoldDB" id="A0A9P9KWI0"/>
<dbReference type="Proteomes" id="UP000720189">
    <property type="component" value="Unassembled WGS sequence"/>
</dbReference>
<organism evidence="2 3">
    <name type="scientific">Fusarium redolens</name>
    <dbReference type="NCBI Taxonomy" id="48865"/>
    <lineage>
        <taxon>Eukaryota</taxon>
        <taxon>Fungi</taxon>
        <taxon>Dikarya</taxon>
        <taxon>Ascomycota</taxon>
        <taxon>Pezizomycotina</taxon>
        <taxon>Sordariomycetes</taxon>
        <taxon>Hypocreomycetidae</taxon>
        <taxon>Hypocreales</taxon>
        <taxon>Nectriaceae</taxon>
        <taxon>Fusarium</taxon>
        <taxon>Fusarium redolens species complex</taxon>
    </lineage>
</organism>
<reference evidence="2" key="1">
    <citation type="journal article" date="2021" name="Nat. Commun.">
        <title>Genetic determinants of endophytism in the Arabidopsis root mycobiome.</title>
        <authorList>
            <person name="Mesny F."/>
            <person name="Miyauchi S."/>
            <person name="Thiergart T."/>
            <person name="Pickel B."/>
            <person name="Atanasova L."/>
            <person name="Karlsson M."/>
            <person name="Huettel B."/>
            <person name="Barry K.W."/>
            <person name="Haridas S."/>
            <person name="Chen C."/>
            <person name="Bauer D."/>
            <person name="Andreopoulos W."/>
            <person name="Pangilinan J."/>
            <person name="LaButti K."/>
            <person name="Riley R."/>
            <person name="Lipzen A."/>
            <person name="Clum A."/>
            <person name="Drula E."/>
            <person name="Henrissat B."/>
            <person name="Kohler A."/>
            <person name="Grigoriev I.V."/>
            <person name="Martin F.M."/>
            <person name="Hacquard S."/>
        </authorList>
    </citation>
    <scope>NUCLEOTIDE SEQUENCE</scope>
    <source>
        <strain evidence="2">MPI-CAGE-AT-0023</strain>
    </source>
</reference>
<evidence type="ECO:0000313" key="2">
    <source>
        <dbReference type="EMBL" id="KAH7269727.1"/>
    </source>
</evidence>
<feature type="region of interest" description="Disordered" evidence="1">
    <location>
        <begin position="56"/>
        <end position="110"/>
    </location>
</feature>